<reference evidence="2 3" key="1">
    <citation type="submission" date="2018-02" db="EMBL/GenBank/DDBJ databases">
        <title>The genomes of Aspergillus section Nigri reveals drivers in fungal speciation.</title>
        <authorList>
            <consortium name="DOE Joint Genome Institute"/>
            <person name="Vesth T.C."/>
            <person name="Nybo J."/>
            <person name="Theobald S."/>
            <person name="Brandl J."/>
            <person name="Frisvad J.C."/>
            <person name="Nielsen K.F."/>
            <person name="Lyhne E.K."/>
            <person name="Kogle M.E."/>
            <person name="Kuo A."/>
            <person name="Riley R."/>
            <person name="Clum A."/>
            <person name="Nolan M."/>
            <person name="Lipzen A."/>
            <person name="Salamov A."/>
            <person name="Henrissat B."/>
            <person name="Wiebenga A."/>
            <person name="De vries R.P."/>
            <person name="Grigoriev I.V."/>
            <person name="Mortensen U.H."/>
            <person name="Andersen M.R."/>
            <person name="Baker S.E."/>
        </authorList>
    </citation>
    <scope>NUCLEOTIDE SEQUENCE [LARGE SCALE GENOMIC DNA]</scope>
    <source>
        <strain evidence="2 3">CBS 114.80</strain>
    </source>
</reference>
<dbReference type="Proteomes" id="UP000248817">
    <property type="component" value="Unassembled WGS sequence"/>
</dbReference>
<evidence type="ECO:0000313" key="2">
    <source>
        <dbReference type="EMBL" id="PYI28261.1"/>
    </source>
</evidence>
<feature type="compositionally biased region" description="Basic residues" evidence="1">
    <location>
        <begin position="92"/>
        <end position="105"/>
    </location>
</feature>
<accession>A0A2V5HWQ0</accession>
<evidence type="ECO:0000256" key="1">
    <source>
        <dbReference type="SAM" id="MobiDB-lite"/>
    </source>
</evidence>
<evidence type="ECO:0000313" key="3">
    <source>
        <dbReference type="Proteomes" id="UP000248817"/>
    </source>
</evidence>
<feature type="region of interest" description="Disordered" evidence="1">
    <location>
        <begin position="63"/>
        <end position="105"/>
    </location>
</feature>
<name>A0A2V5HWQ0_9EURO</name>
<gene>
    <name evidence="2" type="ORF">BP00DRAFT_270343</name>
</gene>
<sequence>MHLGLLLSPGLFPFPLQVRCPTRKRPRRGFPSRKQPSSILSYCLLPQLTSHTRTEVFFALRVRNNPPLQPDPPPLDRPRSQNVDQVSEPAARRRARPRHLHSQSP</sequence>
<dbReference type="AlphaFoldDB" id="A0A2V5HWQ0"/>
<organism evidence="2 3">
    <name type="scientific">Aspergillus indologenus CBS 114.80</name>
    <dbReference type="NCBI Taxonomy" id="1450541"/>
    <lineage>
        <taxon>Eukaryota</taxon>
        <taxon>Fungi</taxon>
        <taxon>Dikarya</taxon>
        <taxon>Ascomycota</taxon>
        <taxon>Pezizomycotina</taxon>
        <taxon>Eurotiomycetes</taxon>
        <taxon>Eurotiomycetidae</taxon>
        <taxon>Eurotiales</taxon>
        <taxon>Aspergillaceae</taxon>
        <taxon>Aspergillus</taxon>
        <taxon>Aspergillus subgen. Circumdati</taxon>
    </lineage>
</organism>
<protein>
    <submittedName>
        <fullName evidence="2">Uncharacterized protein</fullName>
    </submittedName>
</protein>
<proteinExistence type="predicted"/>
<dbReference type="EMBL" id="KZ825552">
    <property type="protein sequence ID" value="PYI28261.1"/>
    <property type="molecule type" value="Genomic_DNA"/>
</dbReference>
<keyword evidence="3" id="KW-1185">Reference proteome</keyword>